<keyword evidence="2" id="KW-1185">Reference proteome</keyword>
<name>A0ABP9GT69_9ACTN</name>
<evidence type="ECO:0000313" key="1">
    <source>
        <dbReference type="EMBL" id="GAA4952107.1"/>
    </source>
</evidence>
<gene>
    <name evidence="1" type="ORF">GCM10023205_11560</name>
</gene>
<sequence>MCSARPVPGGFGSLLRMEFGLILALRGTRRIIVRALRFVVARTAMSDAFDVPRAWMGANG</sequence>
<proteinExistence type="predicted"/>
<dbReference type="Proteomes" id="UP001500466">
    <property type="component" value="Unassembled WGS sequence"/>
</dbReference>
<reference evidence="2" key="1">
    <citation type="journal article" date="2019" name="Int. J. Syst. Evol. Microbiol.">
        <title>The Global Catalogue of Microorganisms (GCM) 10K type strain sequencing project: providing services to taxonomists for standard genome sequencing and annotation.</title>
        <authorList>
            <consortium name="The Broad Institute Genomics Platform"/>
            <consortium name="The Broad Institute Genome Sequencing Center for Infectious Disease"/>
            <person name="Wu L."/>
            <person name="Ma J."/>
        </authorList>
    </citation>
    <scope>NUCLEOTIDE SEQUENCE [LARGE SCALE GENOMIC DNA]</scope>
    <source>
        <strain evidence="2">JCM 17986</strain>
    </source>
</reference>
<evidence type="ECO:0000313" key="2">
    <source>
        <dbReference type="Proteomes" id="UP001500466"/>
    </source>
</evidence>
<protein>
    <submittedName>
        <fullName evidence="1">Uncharacterized protein</fullName>
    </submittedName>
</protein>
<accession>A0ABP9GT69</accession>
<organism evidence="1 2">
    <name type="scientific">Yinghuangia aomiensis</name>
    <dbReference type="NCBI Taxonomy" id="676205"/>
    <lineage>
        <taxon>Bacteria</taxon>
        <taxon>Bacillati</taxon>
        <taxon>Actinomycetota</taxon>
        <taxon>Actinomycetes</taxon>
        <taxon>Kitasatosporales</taxon>
        <taxon>Streptomycetaceae</taxon>
        <taxon>Yinghuangia</taxon>
    </lineage>
</organism>
<comment type="caution">
    <text evidence="1">The sequence shown here is derived from an EMBL/GenBank/DDBJ whole genome shotgun (WGS) entry which is preliminary data.</text>
</comment>
<dbReference type="EMBL" id="BAABHS010000003">
    <property type="protein sequence ID" value="GAA4952107.1"/>
    <property type="molecule type" value="Genomic_DNA"/>
</dbReference>